<dbReference type="InterPro" id="IPR025827">
    <property type="entry name" value="Zn_ribbon_recom_dom"/>
</dbReference>
<evidence type="ECO:0000313" key="4">
    <source>
        <dbReference type="Proteomes" id="UP000005561"/>
    </source>
</evidence>
<dbReference type="Proteomes" id="UP000005561">
    <property type="component" value="Unassembled WGS sequence"/>
</dbReference>
<dbReference type="STRING" id="168384.SAMN05660368_04144"/>
<dbReference type="EMBL" id="ACCL02000035">
    <property type="protein sequence ID" value="EET58351.1"/>
    <property type="molecule type" value="Genomic_DNA"/>
</dbReference>
<evidence type="ECO:0000259" key="2">
    <source>
        <dbReference type="PROSITE" id="PS51737"/>
    </source>
</evidence>
<organism evidence="3 4">
    <name type="scientific">Marvinbryantia formatexigens DSM 14469</name>
    <dbReference type="NCBI Taxonomy" id="478749"/>
    <lineage>
        <taxon>Bacteria</taxon>
        <taxon>Bacillati</taxon>
        <taxon>Bacillota</taxon>
        <taxon>Clostridia</taxon>
        <taxon>Lachnospirales</taxon>
        <taxon>Lachnospiraceae</taxon>
        <taxon>Marvinbryantia</taxon>
    </lineage>
</organism>
<dbReference type="Gene3D" id="3.90.1750.20">
    <property type="entry name" value="Putative Large Serine Recombinase, Chain B, Domain 2"/>
    <property type="match status" value="1"/>
</dbReference>
<dbReference type="Pfam" id="PF00239">
    <property type="entry name" value="Resolvase"/>
    <property type="match status" value="1"/>
</dbReference>
<proteinExistence type="predicted"/>
<dbReference type="InterPro" id="IPR050639">
    <property type="entry name" value="SSR_resolvase"/>
</dbReference>
<dbReference type="GO" id="GO:0003677">
    <property type="term" value="F:DNA binding"/>
    <property type="evidence" value="ECO:0007669"/>
    <property type="project" value="InterPro"/>
</dbReference>
<accession>C6LLY8</accession>
<dbReference type="Pfam" id="PF13408">
    <property type="entry name" value="Zn_ribbon_recom"/>
    <property type="match status" value="1"/>
</dbReference>
<dbReference type="AlphaFoldDB" id="C6LLY8"/>
<feature type="domain" description="Recombinase" evidence="2">
    <location>
        <begin position="189"/>
        <end position="315"/>
    </location>
</feature>
<dbReference type="Pfam" id="PF07508">
    <property type="entry name" value="Recombinase"/>
    <property type="match status" value="1"/>
</dbReference>
<evidence type="ECO:0000313" key="3">
    <source>
        <dbReference type="EMBL" id="EET58351.1"/>
    </source>
</evidence>
<name>C6LLY8_9FIRM</name>
<keyword evidence="4" id="KW-1185">Reference proteome</keyword>
<gene>
    <name evidence="3" type="ORF">BRYFOR_09687</name>
</gene>
<dbReference type="InterPro" id="IPR006119">
    <property type="entry name" value="Resolv_N"/>
</dbReference>
<dbReference type="Gene3D" id="3.40.50.1390">
    <property type="entry name" value="Resolvase, N-terminal catalytic domain"/>
    <property type="match status" value="1"/>
</dbReference>
<comment type="caution">
    <text evidence="3">The sequence shown here is derived from an EMBL/GenBank/DDBJ whole genome shotgun (WGS) entry which is preliminary data.</text>
</comment>
<evidence type="ECO:0000259" key="1">
    <source>
        <dbReference type="PROSITE" id="PS51736"/>
    </source>
</evidence>
<dbReference type="InterPro" id="IPR038109">
    <property type="entry name" value="DNA_bind_recomb_sf"/>
</dbReference>
<dbReference type="SMART" id="SM00857">
    <property type="entry name" value="Resolvase"/>
    <property type="match status" value="1"/>
</dbReference>
<dbReference type="PANTHER" id="PTHR30461">
    <property type="entry name" value="DNA-INVERTASE FROM LAMBDOID PROPHAGE"/>
    <property type="match status" value="1"/>
</dbReference>
<protein>
    <submittedName>
        <fullName evidence="3">Resolvase, N-terminal domain protein</fullName>
    </submittedName>
</protein>
<dbReference type="OrthoDB" id="9769353at2"/>
<dbReference type="PANTHER" id="PTHR30461:SF23">
    <property type="entry name" value="DNA RECOMBINASE-RELATED"/>
    <property type="match status" value="1"/>
</dbReference>
<dbReference type="PROSITE" id="PS51737">
    <property type="entry name" value="RECOMBINASE_DNA_BIND"/>
    <property type="match status" value="1"/>
</dbReference>
<dbReference type="CDD" id="cd00338">
    <property type="entry name" value="Ser_Recombinase"/>
    <property type="match status" value="1"/>
</dbReference>
<dbReference type="PROSITE" id="PS51736">
    <property type="entry name" value="RECOMBINASES_3"/>
    <property type="match status" value="1"/>
</dbReference>
<dbReference type="eggNOG" id="COG1961">
    <property type="taxonomic scope" value="Bacteria"/>
</dbReference>
<dbReference type="InterPro" id="IPR011109">
    <property type="entry name" value="DNA_bind_recombinase_dom"/>
</dbReference>
<dbReference type="SUPFAM" id="SSF53041">
    <property type="entry name" value="Resolvase-like"/>
    <property type="match status" value="1"/>
</dbReference>
<reference evidence="3" key="1">
    <citation type="submission" date="2009-07" db="EMBL/GenBank/DDBJ databases">
        <authorList>
            <person name="Weinstock G."/>
            <person name="Sodergren E."/>
            <person name="Clifton S."/>
            <person name="Fulton L."/>
            <person name="Fulton B."/>
            <person name="Courtney L."/>
            <person name="Fronick C."/>
            <person name="Harrison M."/>
            <person name="Strong C."/>
            <person name="Farmer C."/>
            <person name="Delahaunty K."/>
            <person name="Markovic C."/>
            <person name="Hall O."/>
            <person name="Minx P."/>
            <person name="Tomlinson C."/>
            <person name="Mitreva M."/>
            <person name="Nelson J."/>
            <person name="Hou S."/>
            <person name="Wollam A."/>
            <person name="Pepin K.H."/>
            <person name="Johnson M."/>
            <person name="Bhonagiri V."/>
            <person name="Nash W.E."/>
            <person name="Warren W."/>
            <person name="Chinwalla A."/>
            <person name="Mardis E.R."/>
            <person name="Wilson R.K."/>
        </authorList>
    </citation>
    <scope>NUCLEOTIDE SEQUENCE [LARGE SCALE GENOMIC DNA]</scope>
    <source>
        <strain evidence="3">DSM 14469</strain>
    </source>
</reference>
<sequence>MRQIVGNPTVTVIPARPRMGLGRNNEERQKIRVAAYCRVSTDSDEQATSYEAQIEHYTAFIKKNPDWEFAGIFADDGISGTDTRKREEFNRMIEECMEGKIQMVITKSISRFARNTLDCLKYIRQLKDRGIPVFFEKENINTMDAKGEVMLTIMASLAQQESESLSQNVKIGLQYRYQQGLVQVNHNRFLGYTKDTEGHLVIEPEEAEVVKRIYREYLEGASLLQIGKGLEAEGILTGAGKKKWRPETIKKILQNEKYIGDALLAKTYTVDFLTKKRVKNNGIVPQYYVENSHEPIIPRDLYMQVQEEMVRRANLHSGENRKKRVYSSKYALSSIVYCPKCGEIYRRIAWNNRGKRSTVWRCCTRVEHGPEGCDAPTIQESELQEAVARAINDLLGSRDSFLPILQANILQVLENNSSDKIAEIDCRLVEQQQKLLKLANGKKDYNAVADEIHSLREQRQKVLAQDAKRDGQKKHIEELKAFLEEQKDIPIEYDEQLVRRLVEKVTIYDERIVVEFKSGVEIEADR</sequence>
<dbReference type="RefSeq" id="WP_006864439.1">
    <property type="nucleotide sequence ID" value="NZ_ACCL02000035.1"/>
</dbReference>
<feature type="domain" description="Resolvase/invertase-type recombinase catalytic" evidence="1">
    <location>
        <begin position="32"/>
        <end position="180"/>
    </location>
</feature>
<dbReference type="GO" id="GO:0000150">
    <property type="term" value="F:DNA strand exchange activity"/>
    <property type="evidence" value="ECO:0007669"/>
    <property type="project" value="InterPro"/>
</dbReference>
<dbReference type="InterPro" id="IPR036162">
    <property type="entry name" value="Resolvase-like_N_sf"/>
</dbReference>